<protein>
    <recommendedName>
        <fullName evidence="2">Phage capsid-like C-terminal domain-containing protein</fullName>
    </recommendedName>
</protein>
<dbReference type="AlphaFoldDB" id="A0A1V2H8J5"/>
<feature type="domain" description="Phage capsid-like C-terminal" evidence="2">
    <location>
        <begin position="2"/>
        <end position="179"/>
    </location>
</feature>
<proteinExistence type="predicted"/>
<dbReference type="SUPFAM" id="SSF56563">
    <property type="entry name" value="Major capsid protein gp5"/>
    <property type="match status" value="1"/>
</dbReference>
<comment type="subcellular location">
    <subcellularLocation>
        <location evidence="1">Virion</location>
    </subcellularLocation>
</comment>
<evidence type="ECO:0000313" key="4">
    <source>
        <dbReference type="Proteomes" id="UP000188879"/>
    </source>
</evidence>
<name>A0A1V2H8J5_9PROT</name>
<sequence>MTFGSRMLKSFTYSTLPIRISLQLLQDSAFDFDALIRDACAGCFQRGTDAHFTKGNGTTQPEGPILGTPVGRTAAGQTTSVTWDDLTELEHSADPAYRIGARYMFHDSVLNTLKKLKDGQGRPLWSPGVAVGAPDTINGYGYSINQDMPVMAAGAKSIAFGNFKNYVVRDVLNLQMVRLGSSLCTRTKAVGVSPSPPIGGPMTFELIAGPGFDIEEPHWEALIPARTAGEHVRLRDIATNCSDIAGWVFQTVKRTFGFETPPPVSSWWPLRFVKPPFGNVKAHYPIVPGEHGPQTASQGAGRRWRPGGGWRGGDLMSNSFYSERAIILCRLWATATSFRSMRRSSAGRPSMVLFSRGNMSSLLTPPAATRASISRTKSSITALAAIADLAITPSLIFLWSKKNTLGRRVPLQILGAAHPQPMGLEAYERLSACRKSGNSIVQQLRRRVRMDVTLKNQACHGIDHGIGNVLHQA</sequence>
<dbReference type="Pfam" id="PF05065">
    <property type="entry name" value="Phage_capsid"/>
    <property type="match status" value="1"/>
</dbReference>
<keyword evidence="4" id="KW-1185">Reference proteome</keyword>
<evidence type="ECO:0000256" key="1">
    <source>
        <dbReference type="ARBA" id="ARBA00004328"/>
    </source>
</evidence>
<evidence type="ECO:0000313" key="3">
    <source>
        <dbReference type="EMBL" id="ONG58804.1"/>
    </source>
</evidence>
<dbReference type="NCBIfam" id="TIGR01554">
    <property type="entry name" value="major_cap_HK97"/>
    <property type="match status" value="1"/>
</dbReference>
<gene>
    <name evidence="3" type="ORF">BKE38_01870</name>
</gene>
<reference evidence="3 4" key="1">
    <citation type="submission" date="2016-10" db="EMBL/GenBank/DDBJ databases">
        <title>Draft Genome sequence of Roseomonas sp. strain M3.</title>
        <authorList>
            <person name="Subhash Y."/>
            <person name="Lee S."/>
        </authorList>
    </citation>
    <scope>NUCLEOTIDE SEQUENCE [LARGE SCALE GENOMIC DNA]</scope>
    <source>
        <strain evidence="3 4">M3</strain>
    </source>
</reference>
<dbReference type="Proteomes" id="UP000188879">
    <property type="component" value="Unassembled WGS sequence"/>
</dbReference>
<comment type="caution">
    <text evidence="3">The sequence shown here is derived from an EMBL/GenBank/DDBJ whole genome shotgun (WGS) entry which is preliminary data.</text>
</comment>
<organism evidence="3 4">
    <name type="scientific">Teichococcus deserti</name>
    <dbReference type="NCBI Taxonomy" id="1817963"/>
    <lineage>
        <taxon>Bacteria</taxon>
        <taxon>Pseudomonadati</taxon>
        <taxon>Pseudomonadota</taxon>
        <taxon>Alphaproteobacteria</taxon>
        <taxon>Acetobacterales</taxon>
        <taxon>Roseomonadaceae</taxon>
        <taxon>Roseomonas</taxon>
    </lineage>
</organism>
<evidence type="ECO:0000259" key="2">
    <source>
        <dbReference type="Pfam" id="PF05065"/>
    </source>
</evidence>
<accession>A0A1V2H8J5</accession>
<dbReference type="InterPro" id="IPR054612">
    <property type="entry name" value="Phage_capsid-like_C"/>
</dbReference>
<dbReference type="EMBL" id="MLCO01000012">
    <property type="protein sequence ID" value="ONG58804.1"/>
    <property type="molecule type" value="Genomic_DNA"/>
</dbReference>
<dbReference type="InterPro" id="IPR024455">
    <property type="entry name" value="Phage_capsid"/>
</dbReference>